<feature type="region of interest" description="Disordered" evidence="8">
    <location>
        <begin position="82"/>
        <end position="115"/>
    </location>
</feature>
<dbReference type="GO" id="GO:0005634">
    <property type="term" value="C:nucleus"/>
    <property type="evidence" value="ECO:0007669"/>
    <property type="project" value="UniProtKB-SubCell"/>
</dbReference>
<sequence>MGDPYQYPVFFDYPGLDAELKKRIKTFFEVGRRGGDCSPLTNIKDNTYRIDFKDQDAQQRVLQKSEHVLKLAGGPLVLTVRDSPTQKGKSLNPVLDFSPSQQKQQPSLASSQRPCDDEYELKRDPYLLRYFKESPKASQELEKELPSASCSAKFYPDEGRVLIQGLSQPDAAHDVTNWKAKVDKVFDEFLCHYEAESRKIKALLQSYGSPQTTDEVKVYNEAGLAVVVGKRSQVKAMLVDVDSRIKRGTQSDKKQTNCRLGKAKLSLLWKEIQHNLGESFPEVKVTQTNDGQIVLEGSLEEIRKAGDLISDMEKSVLERTVSGVSLHFLAFLRKAYGEPGVLGDILGVGDNVEIELRDAGLHIYTLSADKLDDTEKKLHKKFKEDRFYIPNCSTVPSELREKLKCKASSMNQEQCRAQFVFGSDNKVHLQGHTEEFEALKGVVEQFILDEASIEGKLILPFPELAQQLPELLHLHKFDDSGVTIRPLTSSSRPMVLLEGPSGKVTEVRNRLGPFLDSLVKDRVIVDMPGAGRYFENPSGREDILRVARSQKCLLQFQEQPHISRKDLASGTVATYCLHEGLKVLVCNGDITKQDADAIVNAANERLDHGGGVAGALSKAGGPEVQKESSLLVKQNGKISTGRAVVTTGGNLKCKKLLHAVGPVGGKSGGRESELLEKTIQSALDLAEVMEFKSIAIPCISSGLFGVPVKVCSEAIVTAVKKFCSQGDRSLNKIILIDDREEVVRAMQDACDRILRVNPEGTSASAPDTARGASAGLPGDGVRFEVIQGTLETQQVDCLVCPMAGHDPVSTVVGQILVREEPQLAAKFHQEAKGATLPSDIVIVKDIVALSSKGVAFLNLIPWDNNQDGTAVKVLRQSIKKILAFCGIRGYSSVALPVLGAGGVLRFPHSVASRVILEEVQAFEKSRVDRTSFLIRCVIHPNNKESSKAFQSAQKHLHLRGFTNDVNPDQASFYRHVSNTNDEVTAMLGEVKLQIVNDNIIHETTDVIVNTTDFSRNQFGVSKAILTAAGPTVEADFAKVGVPADRYHTTGAGLLGCKEIIHASFHCDQQIIRKTCIKILKQCESKGFCSAAFPAINTGAARMDYFTACKAMLDGMTAAITDLKPKSLSLIRIVILDQAVYQAFRLELENRFGQTATPHLTLREKAMKLLKKLQNQRTAKASATPDKTFLSFKPPPVTMNVISCGGPQTIRTIKRDLEGFLQMQLVEKKVDVQDFSRLEPMELEAVQAKISLFAISLEYQRLQGSGRSDRNSTGNTARGETQSLSDSGREVYVLKGLKEDVLSVTELINKAIQKALCEDLQDKEEAMLALTTQWSILDPVCGAWQELSLHDNFLLEGAHSRNEVLVDVTAPDGMKVTVNVRAREATNWTTGATHKVKRSMSGTTLDLPTHWEPMEGETFKKVELQPSSTEYQGVAQGFLRTANYNICKIERVQNVYLWHAYTVCRERIFAKNGRAELGERFLYHGTSAESCECIEKNKFDRGYAGQHAAVYGKGVYFAVNADYSARGYSPLDASGLKRLYVTRVLTGRCTKGNSQLKAAPPRGSDRTDCYDSVVDNCQAPTMYVIFHDDQAYPEYLITFRQ</sequence>
<dbReference type="PROSITE" id="PS51059">
    <property type="entry name" value="PARP_CATALYTIC"/>
    <property type="match status" value="1"/>
</dbReference>
<dbReference type="FunFam" id="3.90.228.10:FF:000008">
    <property type="entry name" value="Poly [ADP-ribose] polymerase"/>
    <property type="match status" value="1"/>
</dbReference>
<keyword evidence="12" id="KW-1185">Reference proteome</keyword>
<evidence type="ECO:0000256" key="4">
    <source>
        <dbReference type="ARBA" id="ARBA00023027"/>
    </source>
</evidence>
<evidence type="ECO:0000259" key="9">
    <source>
        <dbReference type="PROSITE" id="PS51059"/>
    </source>
</evidence>
<organism evidence="11 12">
    <name type="scientific">Xyrichtys novacula</name>
    <name type="common">Pearly razorfish</name>
    <name type="synonym">Hemipteronotus novacula</name>
    <dbReference type="NCBI Taxonomy" id="13765"/>
    <lineage>
        <taxon>Eukaryota</taxon>
        <taxon>Metazoa</taxon>
        <taxon>Chordata</taxon>
        <taxon>Craniata</taxon>
        <taxon>Vertebrata</taxon>
        <taxon>Euteleostomi</taxon>
        <taxon>Actinopterygii</taxon>
        <taxon>Neopterygii</taxon>
        <taxon>Teleostei</taxon>
        <taxon>Neoteleostei</taxon>
        <taxon>Acanthomorphata</taxon>
        <taxon>Eupercaria</taxon>
        <taxon>Labriformes</taxon>
        <taxon>Labridae</taxon>
        <taxon>Xyrichtys</taxon>
    </lineage>
</organism>
<dbReference type="Pfam" id="PF01661">
    <property type="entry name" value="Macro"/>
    <property type="match status" value="2"/>
</dbReference>
<dbReference type="CDD" id="cd01439">
    <property type="entry name" value="TCCD_inducible_PARP_like"/>
    <property type="match status" value="1"/>
</dbReference>
<evidence type="ECO:0000256" key="5">
    <source>
        <dbReference type="ARBA" id="ARBA00023242"/>
    </source>
</evidence>
<keyword evidence="4 7" id="KW-0520">NAD</keyword>
<reference evidence="11" key="1">
    <citation type="submission" date="2023-08" db="EMBL/GenBank/DDBJ databases">
        <authorList>
            <person name="Alioto T."/>
            <person name="Alioto T."/>
            <person name="Gomez Garrido J."/>
        </authorList>
    </citation>
    <scope>NUCLEOTIDE SEQUENCE</scope>
</reference>
<proteinExistence type="inferred from homology"/>
<dbReference type="GO" id="GO:0005737">
    <property type="term" value="C:cytoplasm"/>
    <property type="evidence" value="ECO:0007669"/>
    <property type="project" value="TreeGrafter"/>
</dbReference>
<evidence type="ECO:0000256" key="8">
    <source>
        <dbReference type="SAM" id="MobiDB-lite"/>
    </source>
</evidence>
<feature type="compositionally biased region" description="Polar residues" evidence="8">
    <location>
        <begin position="98"/>
        <end position="113"/>
    </location>
</feature>
<dbReference type="GO" id="GO:0070212">
    <property type="term" value="P:protein poly-ADP-ribosylation"/>
    <property type="evidence" value="ECO:0007669"/>
    <property type="project" value="TreeGrafter"/>
</dbReference>
<keyword evidence="3 7" id="KW-0808">Transferase</keyword>
<comment type="similarity">
    <text evidence="6">Belongs to the ARTD/PARP family.</text>
</comment>
<dbReference type="SMART" id="SM00506">
    <property type="entry name" value="A1pp"/>
    <property type="match status" value="2"/>
</dbReference>
<dbReference type="EC" id="2.4.2.-" evidence="7"/>
<feature type="domain" description="PARP catalytic" evidence="9">
    <location>
        <begin position="1406"/>
        <end position="1600"/>
    </location>
</feature>
<dbReference type="PANTHER" id="PTHR14453:SF107">
    <property type="entry name" value="POLY [ADP-RIBOSE] POLYMERASE"/>
    <property type="match status" value="1"/>
</dbReference>
<accession>A0AAV1HJ61</accession>
<evidence type="ECO:0000256" key="1">
    <source>
        <dbReference type="ARBA" id="ARBA00004123"/>
    </source>
</evidence>
<dbReference type="Pfam" id="PF23222">
    <property type="entry name" value="RRM_PARP14_1"/>
    <property type="match status" value="1"/>
</dbReference>
<gene>
    <name evidence="11" type="ORF">XNOV1_A005572</name>
</gene>
<comment type="subcellular location">
    <subcellularLocation>
        <location evidence="1">Nucleus</location>
    </subcellularLocation>
</comment>
<dbReference type="InterPro" id="IPR012317">
    <property type="entry name" value="Poly(ADP-ribose)pol_cat_dom"/>
</dbReference>
<evidence type="ECO:0000259" key="10">
    <source>
        <dbReference type="PROSITE" id="PS51154"/>
    </source>
</evidence>
<dbReference type="CDD" id="cd02907">
    <property type="entry name" value="Macro_Af1521_BAL-like"/>
    <property type="match status" value="1"/>
</dbReference>
<evidence type="ECO:0000256" key="2">
    <source>
        <dbReference type="ARBA" id="ARBA00022676"/>
    </source>
</evidence>
<feature type="domain" description="Macro" evidence="10">
    <location>
        <begin position="570"/>
        <end position="754"/>
    </location>
</feature>
<dbReference type="InterPro" id="IPR052056">
    <property type="entry name" value="Mono-ARTD/PARP"/>
</dbReference>
<keyword evidence="2 7" id="KW-0328">Glycosyltransferase</keyword>
<dbReference type="GO" id="GO:0003950">
    <property type="term" value="F:NAD+ poly-ADP-ribosyltransferase activity"/>
    <property type="evidence" value="ECO:0007669"/>
    <property type="project" value="UniProtKB-UniRule"/>
</dbReference>
<feature type="domain" description="Macro" evidence="10">
    <location>
        <begin position="970"/>
        <end position="1151"/>
    </location>
</feature>
<name>A0AAV1HJ61_XYRNO</name>
<dbReference type="GO" id="GO:0010629">
    <property type="term" value="P:negative regulation of gene expression"/>
    <property type="evidence" value="ECO:0007669"/>
    <property type="project" value="TreeGrafter"/>
</dbReference>
<dbReference type="EMBL" id="OY660886">
    <property type="protein sequence ID" value="CAJ1085947.1"/>
    <property type="molecule type" value="Genomic_DNA"/>
</dbReference>
<dbReference type="Gene3D" id="3.40.220.10">
    <property type="entry name" value="Leucine Aminopeptidase, subunit E, domain 1"/>
    <property type="match status" value="3"/>
</dbReference>
<dbReference type="GO" id="GO:1990404">
    <property type="term" value="F:NAD+-protein mono-ADP-ribosyltransferase activity"/>
    <property type="evidence" value="ECO:0007669"/>
    <property type="project" value="TreeGrafter"/>
</dbReference>
<dbReference type="InterPro" id="IPR043472">
    <property type="entry name" value="Macro_dom-like"/>
</dbReference>
<dbReference type="SUPFAM" id="SSF56399">
    <property type="entry name" value="ADP-ribosylation"/>
    <property type="match status" value="1"/>
</dbReference>
<dbReference type="Pfam" id="PF00644">
    <property type="entry name" value="PARP"/>
    <property type="match status" value="1"/>
</dbReference>
<dbReference type="InterPro" id="IPR002589">
    <property type="entry name" value="Macro_dom"/>
</dbReference>
<keyword evidence="5" id="KW-0539">Nucleus</keyword>
<dbReference type="Proteomes" id="UP001178508">
    <property type="component" value="Chromosome 23"/>
</dbReference>
<feature type="region of interest" description="Disordered" evidence="8">
    <location>
        <begin position="1263"/>
        <end position="1283"/>
    </location>
</feature>
<protein>
    <recommendedName>
        <fullName evidence="7">Poly [ADP-ribose] polymerase</fullName>
        <shortName evidence="7">PARP</shortName>
        <ecNumber evidence="7">2.4.2.-</ecNumber>
    </recommendedName>
</protein>
<dbReference type="GO" id="GO:0003714">
    <property type="term" value="F:transcription corepressor activity"/>
    <property type="evidence" value="ECO:0007669"/>
    <property type="project" value="TreeGrafter"/>
</dbReference>
<evidence type="ECO:0000256" key="7">
    <source>
        <dbReference type="RuleBase" id="RU362114"/>
    </source>
</evidence>
<dbReference type="PANTHER" id="PTHR14453">
    <property type="entry name" value="PARP/ZINC FINGER CCCH TYPE DOMAIN CONTAINING PROTEIN"/>
    <property type="match status" value="1"/>
</dbReference>
<dbReference type="Gene3D" id="3.90.228.10">
    <property type="match status" value="1"/>
</dbReference>
<dbReference type="SUPFAM" id="SSF52949">
    <property type="entry name" value="Macro domain-like"/>
    <property type="match status" value="3"/>
</dbReference>
<dbReference type="PROSITE" id="PS51154">
    <property type="entry name" value="MACRO"/>
    <property type="match status" value="2"/>
</dbReference>
<evidence type="ECO:0000313" key="11">
    <source>
        <dbReference type="EMBL" id="CAJ1085947.1"/>
    </source>
</evidence>
<evidence type="ECO:0000256" key="6">
    <source>
        <dbReference type="ARBA" id="ARBA00024347"/>
    </source>
</evidence>
<dbReference type="InterPro" id="IPR057051">
    <property type="entry name" value="PARP14_RPM_1"/>
</dbReference>
<evidence type="ECO:0000256" key="3">
    <source>
        <dbReference type="ARBA" id="ARBA00022679"/>
    </source>
</evidence>
<evidence type="ECO:0000313" key="12">
    <source>
        <dbReference type="Proteomes" id="UP001178508"/>
    </source>
</evidence>